<feature type="transmembrane region" description="Helical" evidence="1">
    <location>
        <begin position="115"/>
        <end position="134"/>
    </location>
</feature>
<proteinExistence type="predicted"/>
<evidence type="ECO:0000313" key="4">
    <source>
        <dbReference type="Proteomes" id="UP001165297"/>
    </source>
</evidence>
<comment type="caution">
    <text evidence="3">The sequence shown here is derived from an EMBL/GenBank/DDBJ whole genome shotgun (WGS) entry which is preliminary data.</text>
</comment>
<dbReference type="Proteomes" id="UP001165297">
    <property type="component" value="Unassembled WGS sequence"/>
</dbReference>
<evidence type="ECO:0000256" key="1">
    <source>
        <dbReference type="SAM" id="Phobius"/>
    </source>
</evidence>
<dbReference type="RefSeq" id="WP_226183921.1">
    <property type="nucleotide sequence ID" value="NZ_JAJADQ010000003.1"/>
</dbReference>
<feature type="domain" description="DUF3592" evidence="2">
    <location>
        <begin position="65"/>
        <end position="108"/>
    </location>
</feature>
<reference evidence="3" key="1">
    <citation type="submission" date="2021-10" db="EMBL/GenBank/DDBJ databases">
        <authorList>
            <person name="Dean J.D."/>
            <person name="Kim M.K."/>
            <person name="Newey C.N."/>
            <person name="Stoker T.S."/>
            <person name="Thompson D.W."/>
            <person name="Grose J.H."/>
        </authorList>
    </citation>
    <scope>NUCLEOTIDE SEQUENCE</scope>
    <source>
        <strain evidence="3">BT635</strain>
    </source>
</reference>
<dbReference type="InterPro" id="IPR021994">
    <property type="entry name" value="DUF3592"/>
</dbReference>
<dbReference type="EMBL" id="JAJADQ010000003">
    <property type="protein sequence ID" value="MCB2377267.1"/>
    <property type="molecule type" value="Genomic_DNA"/>
</dbReference>
<evidence type="ECO:0000259" key="2">
    <source>
        <dbReference type="Pfam" id="PF12158"/>
    </source>
</evidence>
<feature type="transmembrane region" description="Helical" evidence="1">
    <location>
        <begin position="16"/>
        <end position="35"/>
    </location>
</feature>
<organism evidence="3 4">
    <name type="scientific">Hymenobacter nitidus</name>
    <dbReference type="NCBI Taxonomy" id="2880929"/>
    <lineage>
        <taxon>Bacteria</taxon>
        <taxon>Pseudomonadati</taxon>
        <taxon>Bacteroidota</taxon>
        <taxon>Cytophagia</taxon>
        <taxon>Cytophagales</taxon>
        <taxon>Hymenobacteraceae</taxon>
        <taxon>Hymenobacter</taxon>
    </lineage>
</organism>
<name>A0ABS8AA38_9BACT</name>
<sequence>MTLFDSVLTYLATVDSDLLICFLVGLVFILVGELIKRQYAHFQQHGIPAQGIILDFRGTGDNRRCVVRFVTQDLRWITEESSDLNYAQGEEVPVLYNPSNPSDFIIGSPHETKPFFLFTVVGLLLIAYVVYMLLR</sequence>
<accession>A0ABS8AA38</accession>
<gene>
    <name evidence="3" type="ORF">LGH70_06715</name>
</gene>
<keyword evidence="1" id="KW-0472">Membrane</keyword>
<dbReference type="Pfam" id="PF12158">
    <property type="entry name" value="DUF3592"/>
    <property type="match status" value="1"/>
</dbReference>
<evidence type="ECO:0000313" key="3">
    <source>
        <dbReference type="EMBL" id="MCB2377267.1"/>
    </source>
</evidence>
<keyword evidence="1" id="KW-1133">Transmembrane helix</keyword>
<keyword evidence="1" id="KW-0812">Transmembrane</keyword>
<protein>
    <submittedName>
        <fullName evidence="3">DUF3592 domain-containing protein</fullName>
    </submittedName>
</protein>
<keyword evidence="4" id="KW-1185">Reference proteome</keyword>